<dbReference type="InterPro" id="IPR050738">
    <property type="entry name" value="Sulfatase"/>
</dbReference>
<name>A0ABQ6PS44_9BACT</name>
<keyword evidence="3" id="KW-0378">Hydrolase</keyword>
<reference evidence="6 7" key="1">
    <citation type="submission" date="2023-08" db="EMBL/GenBank/DDBJ databases">
        <title>Draft genome sequence of Algoriphagus confluentis.</title>
        <authorList>
            <person name="Takatani N."/>
            <person name="Hosokawa M."/>
            <person name="Sawabe T."/>
        </authorList>
    </citation>
    <scope>NUCLEOTIDE SEQUENCE [LARGE SCALE GENOMIC DNA]</scope>
    <source>
        <strain evidence="6 7">NBRC 111222</strain>
    </source>
</reference>
<evidence type="ECO:0000256" key="1">
    <source>
        <dbReference type="ARBA" id="ARBA00008779"/>
    </source>
</evidence>
<keyword evidence="7" id="KW-1185">Reference proteome</keyword>
<protein>
    <submittedName>
        <fullName evidence="6">Arylsulfatase AtsA</fullName>
    </submittedName>
</protein>
<evidence type="ECO:0000256" key="4">
    <source>
        <dbReference type="ARBA" id="ARBA00022837"/>
    </source>
</evidence>
<keyword evidence="2" id="KW-0479">Metal-binding</keyword>
<keyword evidence="4" id="KW-0106">Calcium</keyword>
<evidence type="ECO:0000313" key="6">
    <source>
        <dbReference type="EMBL" id="GMQ30752.1"/>
    </source>
</evidence>
<dbReference type="Gene3D" id="3.30.1120.10">
    <property type="match status" value="1"/>
</dbReference>
<evidence type="ECO:0000256" key="3">
    <source>
        <dbReference type="ARBA" id="ARBA00022801"/>
    </source>
</evidence>
<organism evidence="6 7">
    <name type="scientific">Algoriphagus confluentis</name>
    <dbReference type="NCBI Taxonomy" id="1697556"/>
    <lineage>
        <taxon>Bacteria</taxon>
        <taxon>Pseudomonadati</taxon>
        <taxon>Bacteroidota</taxon>
        <taxon>Cytophagia</taxon>
        <taxon>Cytophagales</taxon>
        <taxon>Cyclobacteriaceae</taxon>
        <taxon>Algoriphagus</taxon>
    </lineage>
</organism>
<dbReference type="Pfam" id="PF00884">
    <property type="entry name" value="Sulfatase"/>
    <property type="match status" value="1"/>
</dbReference>
<dbReference type="InterPro" id="IPR017850">
    <property type="entry name" value="Alkaline_phosphatase_core_sf"/>
</dbReference>
<evidence type="ECO:0000313" key="7">
    <source>
        <dbReference type="Proteomes" id="UP001338309"/>
    </source>
</evidence>
<dbReference type="InterPro" id="IPR000917">
    <property type="entry name" value="Sulfatase_N"/>
</dbReference>
<comment type="caution">
    <text evidence="6">The sequence shown here is derived from an EMBL/GenBank/DDBJ whole genome shotgun (WGS) entry which is preliminary data.</text>
</comment>
<dbReference type="InterPro" id="IPR024607">
    <property type="entry name" value="Sulfatase_CS"/>
</dbReference>
<evidence type="ECO:0000256" key="2">
    <source>
        <dbReference type="ARBA" id="ARBA00022723"/>
    </source>
</evidence>
<dbReference type="SUPFAM" id="SSF53649">
    <property type="entry name" value="Alkaline phosphatase-like"/>
    <property type="match status" value="1"/>
</dbReference>
<dbReference type="CDD" id="cd16025">
    <property type="entry name" value="PAS_like"/>
    <property type="match status" value="1"/>
</dbReference>
<dbReference type="PANTHER" id="PTHR42693">
    <property type="entry name" value="ARYLSULFATASE FAMILY MEMBER"/>
    <property type="match status" value="1"/>
</dbReference>
<sequence>MKRIFIVVFLLASACTRPTPEVSSPERPNILILVADDLGFSDIAPFGGNIHTPILEQLSREGMLFSNFYVLPTCSPSRSALLTGNDNHVTGIGVMSEVRYPALEGMSGYTGHLNDQVVTLPEILRESGYHTYMAGKWHLGDGDQEIPSARGFEESFSLLQGGGSHYADQNPLSPPQVMDYRVNGKKIDALPSDFYSTKNYTDTLIHYIDKHKGDGKPFFMYAAYTAPHDPLHAPKEYIDKYHGKFDMGWDSLRVLRLENLKTLGIVPQGVNTFAPSGIPAWSSLSPEHQEELAKDMEVYAAMVEYLDMSIGRIIDYLKKEGMYDNTLIVFLSDNGANGVMATTYPGNGDGVYLGGFDNSLQNRGLHNSFIEMGPGWAQVSSSPFRLFKSFASEGGIRAPLIVKMPNANSGKGLWNKSFFHVTDLMPTFLELAQASYPQEFKGKAVRQPIGKSMRAVLDGNATEIHASEEGMGWELFERKAYIQGKWKILRLPPPFGPGEWQLFDRENDPGETTDLSAQYPEIKEKLIQNWQEYAKDNDVFDHKGHYDTLFSRSLGSQK</sequence>
<dbReference type="PROSITE" id="PS00149">
    <property type="entry name" value="SULFATASE_2"/>
    <property type="match status" value="1"/>
</dbReference>
<dbReference type="EMBL" id="BTPD01000012">
    <property type="protein sequence ID" value="GMQ30752.1"/>
    <property type="molecule type" value="Genomic_DNA"/>
</dbReference>
<comment type="similarity">
    <text evidence="1">Belongs to the sulfatase family.</text>
</comment>
<feature type="domain" description="Sulfatase N-terminal" evidence="5">
    <location>
        <begin position="28"/>
        <end position="433"/>
    </location>
</feature>
<dbReference type="PROSITE" id="PS51257">
    <property type="entry name" value="PROKAR_LIPOPROTEIN"/>
    <property type="match status" value="1"/>
</dbReference>
<dbReference type="Proteomes" id="UP001338309">
    <property type="component" value="Unassembled WGS sequence"/>
</dbReference>
<evidence type="ECO:0000259" key="5">
    <source>
        <dbReference type="Pfam" id="PF00884"/>
    </source>
</evidence>
<proteinExistence type="inferred from homology"/>
<dbReference type="Gene3D" id="3.40.720.10">
    <property type="entry name" value="Alkaline Phosphatase, subunit A"/>
    <property type="match status" value="1"/>
</dbReference>
<dbReference type="PANTHER" id="PTHR42693:SF33">
    <property type="entry name" value="ARYLSULFATASE"/>
    <property type="match status" value="1"/>
</dbReference>
<accession>A0ABQ6PS44</accession>
<gene>
    <name evidence="6" type="primary">atsA</name>
    <name evidence="6" type="ORF">Aconfl_33950</name>
</gene>
<dbReference type="PROSITE" id="PS00523">
    <property type="entry name" value="SULFATASE_1"/>
    <property type="match status" value="1"/>
</dbReference>